<keyword evidence="3" id="KW-1185">Reference proteome</keyword>
<dbReference type="OrthoDB" id="9994876at2"/>
<dbReference type="Proteomes" id="UP000030460">
    <property type="component" value="Unassembled WGS sequence"/>
</dbReference>
<feature type="signal peptide" evidence="1">
    <location>
        <begin position="1"/>
        <end position="19"/>
    </location>
</feature>
<dbReference type="AlphaFoldDB" id="A0A8T6ZLU7"/>
<sequence>MKKATLAFLTALAVVPALAEQPSPVSSAAPQVISVQTLREGDVDISLPTIRNADGSICVSYLASSSRDAENKLTTEVSRICGPAGPNGEAGPAQLLSMREFRTGSLAVQLPTTKAQ</sequence>
<accession>A0A8T6ZLU7</accession>
<evidence type="ECO:0000313" key="3">
    <source>
        <dbReference type="Proteomes" id="UP000030460"/>
    </source>
</evidence>
<protein>
    <submittedName>
        <fullName evidence="2">Uncharacterized protein</fullName>
    </submittedName>
</protein>
<name>A0A8T6ZLU7_9BURK</name>
<gene>
    <name evidence="2" type="ORF">NH14_031345</name>
</gene>
<feature type="chain" id="PRO_5035892731" evidence="1">
    <location>
        <begin position="20"/>
        <end position="116"/>
    </location>
</feature>
<evidence type="ECO:0000256" key="1">
    <source>
        <dbReference type="SAM" id="SignalP"/>
    </source>
</evidence>
<dbReference type="EMBL" id="JTDB02000015">
    <property type="protein sequence ID" value="NLP65555.1"/>
    <property type="molecule type" value="Genomic_DNA"/>
</dbReference>
<reference evidence="2" key="1">
    <citation type="journal article" date="2015" name="Genome Announc.">
        <title>Draft Genome Sequence of the Polyhydroxyalkanoate-Producing Bacterium Burkholderia sacchari LMG 19450 Isolated from Brazilian Sugarcane Plantation Soil.</title>
        <authorList>
            <person name="Alexandrino P.M."/>
            <person name="Mendonca T.T."/>
            <person name="Guaman Bautista L.P."/>
            <person name="Cherix J."/>
            <person name="Lozano-Sakalauskas G.C."/>
            <person name="Fujita A."/>
            <person name="Ramos Filho E."/>
            <person name="Long P."/>
            <person name="Padilla G."/>
            <person name="Taciro M.K."/>
            <person name="Gomez J.G."/>
            <person name="Silva L.F."/>
        </authorList>
    </citation>
    <scope>NUCLEOTIDE SEQUENCE</scope>
    <source>
        <strain evidence="2">LMG 19450</strain>
    </source>
</reference>
<keyword evidence="1" id="KW-0732">Signal</keyword>
<proteinExistence type="predicted"/>
<organism evidence="2 3">
    <name type="scientific">Paraburkholderia sacchari</name>
    <dbReference type="NCBI Taxonomy" id="159450"/>
    <lineage>
        <taxon>Bacteria</taxon>
        <taxon>Pseudomonadati</taxon>
        <taxon>Pseudomonadota</taxon>
        <taxon>Betaproteobacteria</taxon>
        <taxon>Burkholderiales</taxon>
        <taxon>Burkholderiaceae</taxon>
        <taxon>Paraburkholderia</taxon>
    </lineage>
</organism>
<evidence type="ECO:0000313" key="2">
    <source>
        <dbReference type="EMBL" id="NLP65555.1"/>
    </source>
</evidence>
<dbReference type="RefSeq" id="WP_152617339.1">
    <property type="nucleotide sequence ID" value="NZ_CADFGF010000021.1"/>
</dbReference>
<comment type="caution">
    <text evidence="2">The sequence shown here is derived from an EMBL/GenBank/DDBJ whole genome shotgun (WGS) entry which is preliminary data.</text>
</comment>
<reference evidence="2" key="2">
    <citation type="submission" date="2020-04" db="EMBL/GenBank/DDBJ databases">
        <authorList>
            <person name="Alexandrino P."/>
            <person name="Mendonca T."/>
            <person name="Guaman L."/>
            <person name="Cherix J."/>
            <person name="Lozano-Sakalauskas G."/>
            <person name="Fujita A."/>
            <person name="Filho E.R."/>
            <person name="Long P."/>
            <person name="Padilla G."/>
            <person name="Taciro M.K."/>
            <person name="Gomez J.G."/>
            <person name="Silva L.F."/>
            <person name="Torres M."/>
        </authorList>
    </citation>
    <scope>NUCLEOTIDE SEQUENCE</scope>
    <source>
        <strain evidence="2">LMG 19450</strain>
    </source>
</reference>